<protein>
    <submittedName>
        <fullName evidence="1">Uncharacterized protein</fullName>
    </submittedName>
</protein>
<proteinExistence type="predicted"/>
<sequence length="73" mass="8380">MKDLASGAGGTFRYLVPIRDPRESKKITKLALIRQDHYDDPHVLSTKLGKHWYVGPSRHLIGVWYLVLKVHIS</sequence>
<gene>
    <name evidence="1" type="ORF">MMYC01_210116</name>
</gene>
<comment type="caution">
    <text evidence="1">The sequence shown here is derived from an EMBL/GenBank/DDBJ whole genome shotgun (WGS) entry which is preliminary data.</text>
</comment>
<keyword evidence="2" id="KW-1185">Reference proteome</keyword>
<evidence type="ECO:0000313" key="1">
    <source>
        <dbReference type="EMBL" id="KXX73848.1"/>
    </source>
</evidence>
<dbReference type="EMBL" id="LCTW02000415">
    <property type="protein sequence ID" value="KXX73848.1"/>
    <property type="molecule type" value="Genomic_DNA"/>
</dbReference>
<organism evidence="1 2">
    <name type="scientific">Madurella mycetomatis</name>
    <dbReference type="NCBI Taxonomy" id="100816"/>
    <lineage>
        <taxon>Eukaryota</taxon>
        <taxon>Fungi</taxon>
        <taxon>Dikarya</taxon>
        <taxon>Ascomycota</taxon>
        <taxon>Pezizomycotina</taxon>
        <taxon>Sordariomycetes</taxon>
        <taxon>Sordariomycetidae</taxon>
        <taxon>Sordariales</taxon>
        <taxon>Sordariales incertae sedis</taxon>
        <taxon>Madurella</taxon>
    </lineage>
</organism>
<name>A0A175VQR5_9PEZI</name>
<dbReference type="OrthoDB" id="1046782at2759"/>
<accession>A0A175VQR5</accession>
<dbReference type="AlphaFoldDB" id="A0A175VQR5"/>
<dbReference type="Proteomes" id="UP000078237">
    <property type="component" value="Unassembled WGS sequence"/>
</dbReference>
<reference evidence="1 2" key="1">
    <citation type="journal article" date="2016" name="Genome Announc.">
        <title>Genome Sequence of Madurella mycetomatis mm55, Isolated from a Human Mycetoma Case in Sudan.</title>
        <authorList>
            <person name="Smit S."/>
            <person name="Derks M.F."/>
            <person name="Bervoets S."/>
            <person name="Fahal A."/>
            <person name="van Leeuwen W."/>
            <person name="van Belkum A."/>
            <person name="van de Sande W.W."/>
        </authorList>
    </citation>
    <scope>NUCLEOTIDE SEQUENCE [LARGE SCALE GENOMIC DNA]</scope>
    <source>
        <strain evidence="2">mm55</strain>
    </source>
</reference>
<dbReference type="VEuPathDB" id="FungiDB:MMYC01_210116"/>
<evidence type="ECO:0000313" key="2">
    <source>
        <dbReference type="Proteomes" id="UP000078237"/>
    </source>
</evidence>